<accession>A0ABM1T6D5</accession>
<keyword evidence="7" id="KW-0539">Nucleus</keyword>
<comment type="similarity">
    <text evidence="2">Belongs to the HEXIM family.</text>
</comment>
<sequence length="302" mass="35716">MADVDVICHRETFSRDMLGPAEDAGSESTSRPIVIERQEPSSGYDENNCDQQSSQSEGNDAEGQKGMQRKRKSRRGKYKHKKRKWKPYYKLSWQERREVDERETMRANRVREVRFAHGQALAPYNTTQFLMDDHNVQEPDYEHINNGHRHIQKENVGDSSDEFYSSPEDEEDFLQQQFCEAYEDVHAERLNSMSKNDLVQEYIQLEDKVEELEVKLRDAKAKVCVSSNKSVTDSEVQTPCTKESEQWEKTRIFREEITKLLKENQQLKNENEKLRNMVKNQWSYFSTCGRKVKIKRVWTDRS</sequence>
<dbReference type="GeneID" id="106467539"/>
<feature type="compositionally biased region" description="Basic and acidic residues" evidence="9">
    <location>
        <begin position="1"/>
        <end position="14"/>
    </location>
</feature>
<evidence type="ECO:0000256" key="4">
    <source>
        <dbReference type="ARBA" id="ARBA00023015"/>
    </source>
</evidence>
<keyword evidence="3" id="KW-0678">Repressor</keyword>
<evidence type="ECO:0000313" key="12">
    <source>
        <dbReference type="RefSeq" id="XP_022251442.1"/>
    </source>
</evidence>
<organism evidence="10 11">
    <name type="scientific">Limulus polyphemus</name>
    <name type="common">Atlantic horseshoe crab</name>
    <dbReference type="NCBI Taxonomy" id="6850"/>
    <lineage>
        <taxon>Eukaryota</taxon>
        <taxon>Metazoa</taxon>
        <taxon>Ecdysozoa</taxon>
        <taxon>Arthropoda</taxon>
        <taxon>Chelicerata</taxon>
        <taxon>Merostomata</taxon>
        <taxon>Xiphosura</taxon>
        <taxon>Limulidae</taxon>
        <taxon>Limulus</taxon>
    </lineage>
</organism>
<dbReference type="Gene3D" id="6.10.250.2910">
    <property type="match status" value="1"/>
</dbReference>
<dbReference type="RefSeq" id="XP_022251442.1">
    <property type="nucleotide sequence ID" value="XM_022395734.1"/>
</dbReference>
<dbReference type="RefSeq" id="XP_022251441.1">
    <property type="nucleotide sequence ID" value="XM_022395733.1"/>
</dbReference>
<dbReference type="PANTHER" id="PTHR13469:SF8">
    <property type="entry name" value="HEXIM P-TEFB COMPLEX SUBUNIT 1"/>
    <property type="match status" value="1"/>
</dbReference>
<dbReference type="Pfam" id="PF15313">
    <property type="entry name" value="HEXIM"/>
    <property type="match status" value="1"/>
</dbReference>
<evidence type="ECO:0000313" key="10">
    <source>
        <dbReference type="Proteomes" id="UP000694941"/>
    </source>
</evidence>
<keyword evidence="10" id="KW-1185">Reference proteome</keyword>
<dbReference type="InterPro" id="IPR024872">
    <property type="entry name" value="HEXIM"/>
</dbReference>
<evidence type="ECO:0000256" key="8">
    <source>
        <dbReference type="SAM" id="Coils"/>
    </source>
</evidence>
<proteinExistence type="inferred from homology"/>
<dbReference type="RefSeq" id="XP_022251443.1">
    <property type="nucleotide sequence ID" value="XM_022395735.1"/>
</dbReference>
<evidence type="ECO:0000256" key="5">
    <source>
        <dbReference type="ARBA" id="ARBA00023054"/>
    </source>
</evidence>
<reference evidence="11 12" key="1">
    <citation type="submission" date="2025-05" db="UniProtKB">
        <authorList>
            <consortium name="RefSeq"/>
        </authorList>
    </citation>
    <scope>IDENTIFICATION</scope>
    <source>
        <tissue evidence="11 12">Muscle</tissue>
    </source>
</reference>
<dbReference type="Proteomes" id="UP000694941">
    <property type="component" value="Unplaced"/>
</dbReference>
<evidence type="ECO:0000313" key="13">
    <source>
        <dbReference type="RefSeq" id="XP_022251443.1"/>
    </source>
</evidence>
<keyword evidence="6" id="KW-0804">Transcription</keyword>
<evidence type="ECO:0000256" key="1">
    <source>
        <dbReference type="ARBA" id="ARBA00004123"/>
    </source>
</evidence>
<dbReference type="PANTHER" id="PTHR13469">
    <property type="entry name" value="HEXAMETHYLENE BISACETAMIDE INDUCIBLE 1"/>
    <property type="match status" value="1"/>
</dbReference>
<evidence type="ECO:0000256" key="6">
    <source>
        <dbReference type="ARBA" id="ARBA00023163"/>
    </source>
</evidence>
<keyword evidence="5 8" id="KW-0175">Coiled coil</keyword>
<feature type="coiled-coil region" evidence="8">
    <location>
        <begin position="250"/>
        <end position="280"/>
    </location>
</feature>
<evidence type="ECO:0000256" key="2">
    <source>
        <dbReference type="ARBA" id="ARBA00008409"/>
    </source>
</evidence>
<gene>
    <name evidence="11 12 13" type="primary">LOC106467539</name>
</gene>
<feature type="compositionally biased region" description="Basic residues" evidence="9">
    <location>
        <begin position="67"/>
        <end position="83"/>
    </location>
</feature>
<keyword evidence="4" id="KW-0805">Transcription regulation</keyword>
<dbReference type="PRINTS" id="PR02094">
    <property type="entry name" value="HEXIMFAMILY"/>
</dbReference>
<evidence type="ECO:0000256" key="7">
    <source>
        <dbReference type="ARBA" id="ARBA00023242"/>
    </source>
</evidence>
<feature type="compositionally biased region" description="Polar residues" evidence="9">
    <location>
        <begin position="40"/>
        <end position="58"/>
    </location>
</feature>
<protein>
    <submittedName>
        <fullName evidence="11 12">Protein HEXIM-like</fullName>
    </submittedName>
</protein>
<feature type="coiled-coil region" evidence="8">
    <location>
        <begin position="195"/>
        <end position="222"/>
    </location>
</feature>
<comment type="subcellular location">
    <subcellularLocation>
        <location evidence="1">Nucleus</location>
    </subcellularLocation>
</comment>
<feature type="region of interest" description="Disordered" evidence="9">
    <location>
        <begin position="1"/>
        <end position="83"/>
    </location>
</feature>
<name>A0ABM1T6D5_LIMPO</name>
<evidence type="ECO:0000256" key="9">
    <source>
        <dbReference type="SAM" id="MobiDB-lite"/>
    </source>
</evidence>
<evidence type="ECO:0000256" key="3">
    <source>
        <dbReference type="ARBA" id="ARBA00022491"/>
    </source>
</evidence>
<evidence type="ECO:0000313" key="11">
    <source>
        <dbReference type="RefSeq" id="XP_022251441.1"/>
    </source>
</evidence>